<evidence type="ECO:0000313" key="3">
    <source>
        <dbReference type="Proteomes" id="UP000315295"/>
    </source>
</evidence>
<feature type="region of interest" description="Disordered" evidence="1">
    <location>
        <begin position="373"/>
        <end position="394"/>
    </location>
</feature>
<feature type="compositionally biased region" description="Polar residues" evidence="1">
    <location>
        <begin position="382"/>
        <end position="394"/>
    </location>
</feature>
<organism evidence="2 3">
    <name type="scientific">Malus baccata</name>
    <name type="common">Siberian crab apple</name>
    <name type="synonym">Pyrus baccata</name>
    <dbReference type="NCBI Taxonomy" id="106549"/>
    <lineage>
        <taxon>Eukaryota</taxon>
        <taxon>Viridiplantae</taxon>
        <taxon>Streptophyta</taxon>
        <taxon>Embryophyta</taxon>
        <taxon>Tracheophyta</taxon>
        <taxon>Spermatophyta</taxon>
        <taxon>Magnoliopsida</taxon>
        <taxon>eudicotyledons</taxon>
        <taxon>Gunneridae</taxon>
        <taxon>Pentapetalae</taxon>
        <taxon>rosids</taxon>
        <taxon>fabids</taxon>
        <taxon>Rosales</taxon>
        <taxon>Rosaceae</taxon>
        <taxon>Amygdaloideae</taxon>
        <taxon>Maleae</taxon>
        <taxon>Malus</taxon>
    </lineage>
</organism>
<reference evidence="2 3" key="1">
    <citation type="journal article" date="2019" name="G3 (Bethesda)">
        <title>Sequencing of a Wild Apple (Malus baccata) Genome Unravels the Differences Between Cultivated and Wild Apple Species Regarding Disease Resistance and Cold Tolerance.</title>
        <authorList>
            <person name="Chen X."/>
        </authorList>
    </citation>
    <scope>NUCLEOTIDE SEQUENCE [LARGE SCALE GENOMIC DNA]</scope>
    <source>
        <strain evidence="3">cv. Shandingzi</strain>
        <tissue evidence="2">Leaves</tissue>
    </source>
</reference>
<dbReference type="EMBL" id="VIEB01000370">
    <property type="protein sequence ID" value="TQD93341.1"/>
    <property type="molecule type" value="Genomic_DNA"/>
</dbReference>
<dbReference type="Proteomes" id="UP000315295">
    <property type="component" value="Unassembled WGS sequence"/>
</dbReference>
<protein>
    <submittedName>
        <fullName evidence="2">Uncharacterized protein</fullName>
    </submittedName>
</protein>
<comment type="caution">
    <text evidence="2">The sequence shown here is derived from an EMBL/GenBank/DDBJ whole genome shotgun (WGS) entry which is preliminary data.</text>
</comment>
<gene>
    <name evidence="2" type="ORF">C1H46_021010</name>
</gene>
<keyword evidence="3" id="KW-1185">Reference proteome</keyword>
<name>A0A540M3M5_MALBA</name>
<accession>A0A540M3M5</accession>
<feature type="compositionally biased region" description="Basic and acidic residues" evidence="1">
    <location>
        <begin position="423"/>
        <end position="436"/>
    </location>
</feature>
<dbReference type="STRING" id="106549.A0A540M3M5"/>
<feature type="region of interest" description="Disordered" evidence="1">
    <location>
        <begin position="423"/>
        <end position="484"/>
    </location>
</feature>
<evidence type="ECO:0000256" key="1">
    <source>
        <dbReference type="SAM" id="MobiDB-lite"/>
    </source>
</evidence>
<proteinExistence type="predicted"/>
<evidence type="ECO:0000313" key="2">
    <source>
        <dbReference type="EMBL" id="TQD93341.1"/>
    </source>
</evidence>
<dbReference type="AlphaFoldDB" id="A0A540M3M5"/>
<feature type="compositionally biased region" description="Polar residues" evidence="1">
    <location>
        <begin position="438"/>
        <end position="471"/>
    </location>
</feature>
<feature type="region of interest" description="Disordered" evidence="1">
    <location>
        <begin position="198"/>
        <end position="220"/>
    </location>
</feature>
<sequence>MLEPECQLANVCLQIFVRQKNRCSSKAPENPIKAVRRMKNSPLTAEEIAYIQEDCQAEKSGGENSADGLTDNNAGETYVHEAFLADWRPGISCVERNPNSGTLSRRAINEWVDVFGRNEALRTQTASQCPHGQSQTTGVRHFASSTTQANHSVSQLYYRPYRARRTNGTQLVKLAPELPPVNLPPSVRVVSQSAFRGPLHGASSTVSASGGGSGAAATHNPFSQLSKVGRFGTSDAITATQNKSSSVKDTVSTLHPEDSRIMKDKCIEEGRDVDSGLQIHPLLFQAPEDGRLSYFPLNCSNSNSSPFSFLSENQPQLHLSLFHNPQQGSHVDGFDKSLKAPNSTSRASAIDFHPLMQRTDYVSSATVRTCSTVPLSAGSGGNRSQDQYPSDTGRTHLSVNADPQAMGTIERANELDLEIHLSSTSKKEKASKRRDVAVNNSVKSRITAPEKTTQCPNSSLLRQAESSSASGSELVVPSDQSQPDIQMEQEELIDSDEENEENVEFECEEMTDSEGEGGLACEEIAEMQNKDNIHRIPYLDDASNSSWLSLDSCAPDHPSHIMSKYDEGTMDSSFTANDLQSSWPVRSCKKAKLSTRGGATQKQVVDMTHQLSLGPPSNPMVRKPRKGVSGSSTCLNIGLTVENSGSDG</sequence>
<feature type="region of interest" description="Disordered" evidence="1">
    <location>
        <begin position="610"/>
        <end position="633"/>
    </location>
</feature>